<evidence type="ECO:0000259" key="1">
    <source>
        <dbReference type="Pfam" id="PF05685"/>
    </source>
</evidence>
<dbReference type="InterPro" id="IPR008538">
    <property type="entry name" value="Uma2"/>
</dbReference>
<dbReference type="CDD" id="cd06260">
    <property type="entry name" value="DUF820-like"/>
    <property type="match status" value="1"/>
</dbReference>
<dbReference type="Pfam" id="PF05685">
    <property type="entry name" value="Uma2"/>
    <property type="match status" value="1"/>
</dbReference>
<evidence type="ECO:0000313" key="3">
    <source>
        <dbReference type="Proteomes" id="UP001165653"/>
    </source>
</evidence>
<accession>A0ABT3G3Y9</accession>
<dbReference type="InterPro" id="IPR012296">
    <property type="entry name" value="Nuclease_put_TT1808"/>
</dbReference>
<reference evidence="2" key="1">
    <citation type="submission" date="2022-10" db="EMBL/GenBank/DDBJ databases">
        <title>Luteolibacter sp. GHJ8, whole genome shotgun sequencing project.</title>
        <authorList>
            <person name="Zhao G."/>
            <person name="Shen L."/>
        </authorList>
    </citation>
    <scope>NUCLEOTIDE SEQUENCE</scope>
    <source>
        <strain evidence="2">GHJ8</strain>
    </source>
</reference>
<dbReference type="GO" id="GO:0004519">
    <property type="term" value="F:endonuclease activity"/>
    <property type="evidence" value="ECO:0007669"/>
    <property type="project" value="UniProtKB-KW"/>
</dbReference>
<keyword evidence="2" id="KW-0540">Nuclease</keyword>
<dbReference type="SUPFAM" id="SSF52980">
    <property type="entry name" value="Restriction endonuclease-like"/>
    <property type="match status" value="1"/>
</dbReference>
<name>A0ABT3G3Y9_9BACT</name>
<sequence length="190" mass="21187">MTALKQPSLVSVSDYLDGEELSDVRHEYLGGEIHAMAGATNRHNAIASNALISLGIVLRGRPCQPFNSDTKIRIEQSDHVRFYYPDAMVVCHPNPDSDRFQDHPVVVIEVISGSTRRTDLGEKRAAYLGIPSLKVLIFVESEEARVVLHRRRVDGGFAVEQHDGLDAVVPLPEVEAELRLAELYERVNFT</sequence>
<dbReference type="Gene3D" id="3.90.1570.10">
    <property type="entry name" value="tt1808, chain A"/>
    <property type="match status" value="1"/>
</dbReference>
<feature type="domain" description="Putative restriction endonuclease" evidence="1">
    <location>
        <begin position="14"/>
        <end position="179"/>
    </location>
</feature>
<dbReference type="InterPro" id="IPR011335">
    <property type="entry name" value="Restrct_endonuc-II-like"/>
</dbReference>
<comment type="caution">
    <text evidence="2">The sequence shown here is derived from an EMBL/GenBank/DDBJ whole genome shotgun (WGS) entry which is preliminary data.</text>
</comment>
<evidence type="ECO:0000313" key="2">
    <source>
        <dbReference type="EMBL" id="MCW1913925.1"/>
    </source>
</evidence>
<dbReference type="PANTHER" id="PTHR36558">
    <property type="entry name" value="GLR1098 PROTEIN"/>
    <property type="match status" value="1"/>
</dbReference>
<keyword evidence="2" id="KW-0255">Endonuclease</keyword>
<dbReference type="PANTHER" id="PTHR36558:SF1">
    <property type="entry name" value="RESTRICTION ENDONUCLEASE DOMAIN-CONTAINING PROTEIN-RELATED"/>
    <property type="match status" value="1"/>
</dbReference>
<gene>
    <name evidence="2" type="ORF">OJ996_10085</name>
</gene>
<dbReference type="RefSeq" id="WP_264513427.1">
    <property type="nucleotide sequence ID" value="NZ_JAPDDR010000004.1"/>
</dbReference>
<keyword evidence="3" id="KW-1185">Reference proteome</keyword>
<protein>
    <submittedName>
        <fullName evidence="2">Uma2 family endonuclease</fullName>
    </submittedName>
</protein>
<dbReference type="EMBL" id="JAPDDR010000004">
    <property type="protein sequence ID" value="MCW1913925.1"/>
    <property type="molecule type" value="Genomic_DNA"/>
</dbReference>
<dbReference type="Proteomes" id="UP001165653">
    <property type="component" value="Unassembled WGS sequence"/>
</dbReference>
<keyword evidence="2" id="KW-0378">Hydrolase</keyword>
<proteinExistence type="predicted"/>
<organism evidence="2 3">
    <name type="scientific">Luteolibacter rhizosphaerae</name>
    <dbReference type="NCBI Taxonomy" id="2989719"/>
    <lineage>
        <taxon>Bacteria</taxon>
        <taxon>Pseudomonadati</taxon>
        <taxon>Verrucomicrobiota</taxon>
        <taxon>Verrucomicrobiia</taxon>
        <taxon>Verrucomicrobiales</taxon>
        <taxon>Verrucomicrobiaceae</taxon>
        <taxon>Luteolibacter</taxon>
    </lineage>
</organism>